<dbReference type="EMBL" id="CP014859">
    <property type="protein sequence ID" value="AOS64378.1"/>
    <property type="molecule type" value="Genomic_DNA"/>
</dbReference>
<accession>A0AAC9MYG6</accession>
<dbReference type="SUPFAM" id="SSF53807">
    <property type="entry name" value="Helical backbone' metal receptor"/>
    <property type="match status" value="1"/>
</dbReference>
<name>A0AAC9MYG6_9PSEU</name>
<sequence>MTTQYSPENPGASRHRPRRHRALLPLAALVGVLGLAGCATREDSTENTPSSQSATQDGGFPAEVAFGDADPVTIPAQPDRIISLSPSVTEMLFAIGAGDQVIAADDNSDYPPEAPTSELSGFTINPQAVADEDPDLVIASSDTETEDLVTAMDIVEVPVLLLPAATELADTYAQIEVLGTATGHAEAAQDLASDLEAQIDEIVTTTEAQEGMTVFHEVSEDLYSAGSATFIGQIYGLFGLTNIADEAAGGGDYPQLANEFVVESDPDLIFLADAQCCGQSAETVAARPGWETMTAVRNGDIIALDDDIASRWGPRVVELVAAVAEAVDATATE</sequence>
<keyword evidence="6" id="KW-1185">Reference proteome</keyword>
<keyword evidence="2" id="KW-0732">Signal</keyword>
<protein>
    <submittedName>
        <fullName evidence="5">ABC-type Fe3+-hydroxamate transport system, periplasmic component</fullName>
    </submittedName>
</protein>
<dbReference type="InterPro" id="IPR050902">
    <property type="entry name" value="ABC_Transporter_SBP"/>
</dbReference>
<dbReference type="InterPro" id="IPR054828">
    <property type="entry name" value="Vit_B12_bind_prot"/>
</dbReference>
<reference evidence="6" key="1">
    <citation type="submission" date="2016-03" db="EMBL/GenBank/DDBJ databases">
        <title>Complete genome sequence of the type strain Actinoalloteichus hymeniacidonis DSM 45092.</title>
        <authorList>
            <person name="Schaffert L."/>
            <person name="Albersmeier A."/>
            <person name="Winkler A."/>
            <person name="Kalinowski J."/>
            <person name="Zotchev S."/>
            <person name="Ruckert C."/>
        </authorList>
    </citation>
    <scope>NUCLEOTIDE SEQUENCE [LARGE SCALE GENOMIC DNA]</scope>
    <source>
        <strain evidence="6">HPA177(T) (DSM 45092(T))</strain>
    </source>
</reference>
<proteinExistence type="inferred from homology"/>
<dbReference type="Pfam" id="PF01497">
    <property type="entry name" value="Peripla_BP_2"/>
    <property type="match status" value="1"/>
</dbReference>
<dbReference type="Proteomes" id="UP000095210">
    <property type="component" value="Chromosome"/>
</dbReference>
<dbReference type="PANTHER" id="PTHR30535:SF34">
    <property type="entry name" value="MOLYBDATE-BINDING PROTEIN MOLA"/>
    <property type="match status" value="1"/>
</dbReference>
<evidence type="ECO:0000313" key="6">
    <source>
        <dbReference type="Proteomes" id="UP000095210"/>
    </source>
</evidence>
<dbReference type="RefSeq" id="WP_069850576.1">
    <property type="nucleotide sequence ID" value="NZ_CP014859.1"/>
</dbReference>
<dbReference type="PANTHER" id="PTHR30535">
    <property type="entry name" value="VITAMIN B12-BINDING PROTEIN"/>
    <property type="match status" value="1"/>
</dbReference>
<evidence type="ECO:0000256" key="3">
    <source>
        <dbReference type="SAM" id="MobiDB-lite"/>
    </source>
</evidence>
<dbReference type="KEGG" id="ahm:TL08_17890"/>
<dbReference type="InterPro" id="IPR002491">
    <property type="entry name" value="ABC_transptr_periplasmic_BD"/>
</dbReference>
<feature type="compositionally biased region" description="Polar residues" evidence="3">
    <location>
        <begin position="46"/>
        <end position="56"/>
    </location>
</feature>
<dbReference type="PROSITE" id="PS50983">
    <property type="entry name" value="FE_B12_PBP"/>
    <property type="match status" value="1"/>
</dbReference>
<dbReference type="NCBIfam" id="NF038402">
    <property type="entry name" value="TroA_like"/>
    <property type="match status" value="1"/>
</dbReference>
<dbReference type="GO" id="GO:0071281">
    <property type="term" value="P:cellular response to iron ion"/>
    <property type="evidence" value="ECO:0007669"/>
    <property type="project" value="TreeGrafter"/>
</dbReference>
<evidence type="ECO:0000259" key="4">
    <source>
        <dbReference type="PROSITE" id="PS50983"/>
    </source>
</evidence>
<dbReference type="CDD" id="cd01143">
    <property type="entry name" value="YvrC"/>
    <property type="match status" value="1"/>
</dbReference>
<feature type="region of interest" description="Disordered" evidence="3">
    <location>
        <begin position="40"/>
        <end position="71"/>
    </location>
</feature>
<evidence type="ECO:0000256" key="2">
    <source>
        <dbReference type="ARBA" id="ARBA00022729"/>
    </source>
</evidence>
<evidence type="ECO:0000313" key="5">
    <source>
        <dbReference type="EMBL" id="AOS64378.1"/>
    </source>
</evidence>
<dbReference type="Gene3D" id="3.40.50.1980">
    <property type="entry name" value="Nitrogenase molybdenum iron protein domain"/>
    <property type="match status" value="2"/>
</dbReference>
<comment type="similarity">
    <text evidence="1">Belongs to the bacterial solute-binding protein 8 family.</text>
</comment>
<gene>
    <name evidence="5" type="ORF">TL08_17890</name>
</gene>
<feature type="domain" description="Fe/B12 periplasmic-binding" evidence="4">
    <location>
        <begin position="80"/>
        <end position="333"/>
    </location>
</feature>
<evidence type="ECO:0000256" key="1">
    <source>
        <dbReference type="ARBA" id="ARBA00008814"/>
    </source>
</evidence>
<dbReference type="AlphaFoldDB" id="A0AAC9MYG6"/>
<organism evidence="5 6">
    <name type="scientific">Actinoalloteichus hymeniacidonis</name>
    <dbReference type="NCBI Taxonomy" id="340345"/>
    <lineage>
        <taxon>Bacteria</taxon>
        <taxon>Bacillati</taxon>
        <taxon>Actinomycetota</taxon>
        <taxon>Actinomycetes</taxon>
        <taxon>Pseudonocardiales</taxon>
        <taxon>Pseudonocardiaceae</taxon>
        <taxon>Actinoalloteichus</taxon>
    </lineage>
</organism>